<dbReference type="OrthoDB" id="9802802at2"/>
<accession>A0A239PLX2</accession>
<dbReference type="Proteomes" id="UP000198346">
    <property type="component" value="Unassembled WGS sequence"/>
</dbReference>
<sequence length="215" mass="24533">MPIENLDETARQILEAASRRFLHYGFGKTTMSEIAGDCNMSTGNVYRYFPSKLDIAETFVRVLRREQIEKLRAAIAEPGLTAAERLRNLLKMKFKIAYDRFHDRPKAYELATEVMLARPEVAFEWERAEGALIAEVLKTGEEAGEFAPGEHERLPRLIQDVVYRFTTPAVFHEGDFEQLSEELDALIDFVLDSLCWRARGCERAVRAGAPPVQTH</sequence>
<evidence type="ECO:0000313" key="6">
    <source>
        <dbReference type="EMBL" id="SNT68094.1"/>
    </source>
</evidence>
<dbReference type="PANTHER" id="PTHR30055">
    <property type="entry name" value="HTH-TYPE TRANSCRIPTIONAL REGULATOR RUTR"/>
    <property type="match status" value="1"/>
</dbReference>
<feature type="domain" description="HTH tetR-type" evidence="5">
    <location>
        <begin position="7"/>
        <end position="67"/>
    </location>
</feature>
<dbReference type="InterPro" id="IPR001647">
    <property type="entry name" value="HTH_TetR"/>
</dbReference>
<dbReference type="InterPro" id="IPR009057">
    <property type="entry name" value="Homeodomain-like_sf"/>
</dbReference>
<evidence type="ECO:0000259" key="5">
    <source>
        <dbReference type="PROSITE" id="PS50977"/>
    </source>
</evidence>
<dbReference type="Gene3D" id="1.10.10.60">
    <property type="entry name" value="Homeodomain-like"/>
    <property type="match status" value="1"/>
</dbReference>
<dbReference type="AlphaFoldDB" id="A0A239PLX2"/>
<proteinExistence type="predicted"/>
<keyword evidence="3" id="KW-0804">Transcription</keyword>
<dbReference type="RefSeq" id="WP_089411075.1">
    <property type="nucleotide sequence ID" value="NZ_FZQA01000001.1"/>
</dbReference>
<dbReference type="GO" id="GO:0000976">
    <property type="term" value="F:transcription cis-regulatory region binding"/>
    <property type="evidence" value="ECO:0007669"/>
    <property type="project" value="TreeGrafter"/>
</dbReference>
<reference evidence="6 7" key="1">
    <citation type="submission" date="2017-07" db="EMBL/GenBank/DDBJ databases">
        <authorList>
            <person name="Sun Z.S."/>
            <person name="Albrecht U."/>
            <person name="Echele G."/>
            <person name="Lee C.C."/>
        </authorList>
    </citation>
    <scope>NUCLEOTIDE SEQUENCE [LARGE SCALE GENOMIC DNA]</scope>
    <source>
        <strain evidence="6 7">CGMCC 1.12710</strain>
    </source>
</reference>
<dbReference type="GO" id="GO:0003700">
    <property type="term" value="F:DNA-binding transcription factor activity"/>
    <property type="evidence" value="ECO:0007669"/>
    <property type="project" value="TreeGrafter"/>
</dbReference>
<feature type="DNA-binding region" description="H-T-H motif" evidence="4">
    <location>
        <begin position="30"/>
        <end position="49"/>
    </location>
</feature>
<dbReference type="InterPro" id="IPR041478">
    <property type="entry name" value="TetR_C_27"/>
</dbReference>
<dbReference type="PROSITE" id="PS50977">
    <property type="entry name" value="HTH_TETR_2"/>
    <property type="match status" value="1"/>
</dbReference>
<dbReference type="InterPro" id="IPR050109">
    <property type="entry name" value="HTH-type_TetR-like_transc_reg"/>
</dbReference>
<evidence type="ECO:0000256" key="1">
    <source>
        <dbReference type="ARBA" id="ARBA00023015"/>
    </source>
</evidence>
<dbReference type="Gene3D" id="1.10.357.10">
    <property type="entry name" value="Tetracycline Repressor, domain 2"/>
    <property type="match status" value="1"/>
</dbReference>
<dbReference type="PANTHER" id="PTHR30055:SF234">
    <property type="entry name" value="HTH-TYPE TRANSCRIPTIONAL REGULATOR BETI"/>
    <property type="match status" value="1"/>
</dbReference>
<protein>
    <submittedName>
        <fullName evidence="6">Transcriptional regulator, TetR family</fullName>
    </submittedName>
</protein>
<name>A0A239PLX2_9PROT</name>
<evidence type="ECO:0000256" key="4">
    <source>
        <dbReference type="PROSITE-ProRule" id="PRU00335"/>
    </source>
</evidence>
<evidence type="ECO:0000256" key="3">
    <source>
        <dbReference type="ARBA" id="ARBA00023163"/>
    </source>
</evidence>
<evidence type="ECO:0000256" key="2">
    <source>
        <dbReference type="ARBA" id="ARBA00023125"/>
    </source>
</evidence>
<dbReference type="InterPro" id="IPR036271">
    <property type="entry name" value="Tet_transcr_reg_TetR-rel_C_sf"/>
</dbReference>
<dbReference type="SUPFAM" id="SSF46689">
    <property type="entry name" value="Homeodomain-like"/>
    <property type="match status" value="1"/>
</dbReference>
<keyword evidence="1" id="KW-0805">Transcription regulation</keyword>
<dbReference type="PRINTS" id="PR00455">
    <property type="entry name" value="HTHTETR"/>
</dbReference>
<dbReference type="SUPFAM" id="SSF48498">
    <property type="entry name" value="Tetracyclin repressor-like, C-terminal domain"/>
    <property type="match status" value="1"/>
</dbReference>
<dbReference type="Pfam" id="PF17935">
    <property type="entry name" value="TetR_C_27"/>
    <property type="match status" value="1"/>
</dbReference>
<evidence type="ECO:0000313" key="7">
    <source>
        <dbReference type="Proteomes" id="UP000198346"/>
    </source>
</evidence>
<gene>
    <name evidence="6" type="ORF">SAMN06297382_0590</name>
</gene>
<organism evidence="6 7">
    <name type="scientific">Amphiplicatus metriothermophilus</name>
    <dbReference type="NCBI Taxonomy" id="1519374"/>
    <lineage>
        <taxon>Bacteria</taxon>
        <taxon>Pseudomonadati</taxon>
        <taxon>Pseudomonadota</taxon>
        <taxon>Alphaproteobacteria</taxon>
        <taxon>Parvularculales</taxon>
        <taxon>Parvularculaceae</taxon>
        <taxon>Amphiplicatus</taxon>
    </lineage>
</organism>
<dbReference type="EMBL" id="FZQA01000001">
    <property type="protein sequence ID" value="SNT68094.1"/>
    <property type="molecule type" value="Genomic_DNA"/>
</dbReference>
<keyword evidence="2 4" id="KW-0238">DNA-binding</keyword>
<keyword evidence="7" id="KW-1185">Reference proteome</keyword>
<dbReference type="Pfam" id="PF00440">
    <property type="entry name" value="TetR_N"/>
    <property type="match status" value="1"/>
</dbReference>